<reference evidence="1 2" key="1">
    <citation type="journal article" date="2016" name="Mol. Biol. Evol.">
        <title>Comparative Genomics of Early-Diverging Mushroom-Forming Fungi Provides Insights into the Origins of Lignocellulose Decay Capabilities.</title>
        <authorList>
            <person name="Nagy L.G."/>
            <person name="Riley R."/>
            <person name="Tritt A."/>
            <person name="Adam C."/>
            <person name="Daum C."/>
            <person name="Floudas D."/>
            <person name="Sun H."/>
            <person name="Yadav J.S."/>
            <person name="Pangilinan J."/>
            <person name="Larsson K.H."/>
            <person name="Matsuura K."/>
            <person name="Barry K."/>
            <person name="Labutti K."/>
            <person name="Kuo R."/>
            <person name="Ohm R.A."/>
            <person name="Bhattacharya S.S."/>
            <person name="Shirouzu T."/>
            <person name="Yoshinaga Y."/>
            <person name="Martin F.M."/>
            <person name="Grigoriev I.V."/>
            <person name="Hibbett D.S."/>
        </authorList>
    </citation>
    <scope>NUCLEOTIDE SEQUENCE [LARGE SCALE GENOMIC DNA]</scope>
    <source>
        <strain evidence="1 2">L-15889</strain>
    </source>
</reference>
<accession>A0A165SVT0</accession>
<gene>
    <name evidence="1" type="ORF">DAEQUDRAFT_590794</name>
</gene>
<dbReference type="EMBL" id="KV429040">
    <property type="protein sequence ID" value="KZT72563.1"/>
    <property type="molecule type" value="Genomic_DNA"/>
</dbReference>
<dbReference type="Proteomes" id="UP000076727">
    <property type="component" value="Unassembled WGS sequence"/>
</dbReference>
<sequence length="82" mass="9137">MSFQPPSHHPCLFSPPPSHLIVMACCSPLLRTLSQGYLASNAIYSFQFTVTYICSITSCSGHHHEKMYAPTSTSCMIYYAFP</sequence>
<name>A0A165SVT0_9APHY</name>
<evidence type="ECO:0000313" key="2">
    <source>
        <dbReference type="Proteomes" id="UP000076727"/>
    </source>
</evidence>
<evidence type="ECO:0000313" key="1">
    <source>
        <dbReference type="EMBL" id="KZT72563.1"/>
    </source>
</evidence>
<proteinExistence type="predicted"/>
<protein>
    <submittedName>
        <fullName evidence="1">Uncharacterized protein</fullName>
    </submittedName>
</protein>
<organism evidence="1 2">
    <name type="scientific">Daedalea quercina L-15889</name>
    <dbReference type="NCBI Taxonomy" id="1314783"/>
    <lineage>
        <taxon>Eukaryota</taxon>
        <taxon>Fungi</taxon>
        <taxon>Dikarya</taxon>
        <taxon>Basidiomycota</taxon>
        <taxon>Agaricomycotina</taxon>
        <taxon>Agaricomycetes</taxon>
        <taxon>Polyporales</taxon>
        <taxon>Fomitopsis</taxon>
    </lineage>
</organism>
<keyword evidence="2" id="KW-1185">Reference proteome</keyword>
<dbReference type="AlphaFoldDB" id="A0A165SVT0"/>